<name>B4D480_9BACT</name>
<dbReference type="RefSeq" id="WP_006981043.1">
    <property type="nucleotide sequence ID" value="NZ_ABVL01000011.1"/>
</dbReference>
<feature type="signal peptide" evidence="1">
    <location>
        <begin position="1"/>
        <end position="19"/>
    </location>
</feature>
<proteinExistence type="predicted"/>
<dbReference type="Proteomes" id="UP000005824">
    <property type="component" value="Unassembled WGS sequence"/>
</dbReference>
<dbReference type="EMBL" id="ABVL01000011">
    <property type="protein sequence ID" value="EDY18681.1"/>
    <property type="molecule type" value="Genomic_DNA"/>
</dbReference>
<organism evidence="2 3">
    <name type="scientific">Chthoniobacter flavus Ellin428</name>
    <dbReference type="NCBI Taxonomy" id="497964"/>
    <lineage>
        <taxon>Bacteria</taxon>
        <taxon>Pseudomonadati</taxon>
        <taxon>Verrucomicrobiota</taxon>
        <taxon>Spartobacteria</taxon>
        <taxon>Chthoniobacterales</taxon>
        <taxon>Chthoniobacteraceae</taxon>
        <taxon>Chthoniobacter</taxon>
    </lineage>
</organism>
<keyword evidence="1" id="KW-0732">Signal</keyword>
<dbReference type="AlphaFoldDB" id="B4D480"/>
<comment type="caution">
    <text evidence="2">The sequence shown here is derived from an EMBL/GenBank/DDBJ whole genome shotgun (WGS) entry which is preliminary data.</text>
</comment>
<keyword evidence="3" id="KW-1185">Reference proteome</keyword>
<reference evidence="2 3" key="1">
    <citation type="journal article" date="2011" name="J. Bacteriol.">
        <title>Genome sequence of Chthoniobacter flavus Ellin428, an aerobic heterotrophic soil bacterium.</title>
        <authorList>
            <person name="Kant R."/>
            <person name="van Passel M.W."/>
            <person name="Palva A."/>
            <person name="Lucas S."/>
            <person name="Lapidus A."/>
            <person name="Glavina Del Rio T."/>
            <person name="Dalin E."/>
            <person name="Tice H."/>
            <person name="Bruce D."/>
            <person name="Goodwin L."/>
            <person name="Pitluck S."/>
            <person name="Larimer F.W."/>
            <person name="Land M.L."/>
            <person name="Hauser L."/>
            <person name="Sangwan P."/>
            <person name="de Vos W.M."/>
            <person name="Janssen P.H."/>
            <person name="Smidt H."/>
        </authorList>
    </citation>
    <scope>NUCLEOTIDE SEQUENCE [LARGE SCALE GENOMIC DNA]</scope>
    <source>
        <strain evidence="2 3">Ellin428</strain>
    </source>
</reference>
<gene>
    <name evidence="2" type="ORF">CfE428DRAFT_3718</name>
</gene>
<sequence precursor="true">MRTYIAALALILIGSAAFAEDKDITVTAGDASLKVTVPKETEVTKKAGRTILHGNKWWIYVWEVTGAKTVAEAVPNAAKIIKSEFVEFVPGETKDIKVAGHDAKHLIGKGAEADDNDPGSADVVIFTDGKHVFAACVHGEKDEAAKERPELLKVLKSVKP</sequence>
<accession>B4D480</accession>
<dbReference type="InParanoid" id="B4D480"/>
<evidence type="ECO:0000313" key="2">
    <source>
        <dbReference type="EMBL" id="EDY18681.1"/>
    </source>
</evidence>
<dbReference type="STRING" id="497964.CfE428DRAFT_3718"/>
<evidence type="ECO:0000313" key="3">
    <source>
        <dbReference type="Proteomes" id="UP000005824"/>
    </source>
</evidence>
<evidence type="ECO:0000256" key="1">
    <source>
        <dbReference type="SAM" id="SignalP"/>
    </source>
</evidence>
<feature type="chain" id="PRO_5002802437" evidence="1">
    <location>
        <begin position="20"/>
        <end position="160"/>
    </location>
</feature>
<protein>
    <submittedName>
        <fullName evidence="2">Uncharacterized protein</fullName>
    </submittedName>
</protein>